<evidence type="ECO:0008006" key="3">
    <source>
        <dbReference type="Google" id="ProtNLM"/>
    </source>
</evidence>
<dbReference type="PANTHER" id="PTHR42305">
    <property type="entry name" value="MEMBRANE PROTEIN RV1733C-RELATED"/>
    <property type="match status" value="1"/>
</dbReference>
<reference evidence="1 2" key="1">
    <citation type="submission" date="2023-03" db="EMBL/GenBank/DDBJ databases">
        <authorList>
            <person name="Mo P."/>
        </authorList>
    </citation>
    <scope>NUCLEOTIDE SEQUENCE [LARGE SCALE GENOMIC DNA]</scope>
    <source>
        <strain evidence="1 2">HUAS 5</strain>
    </source>
</reference>
<dbReference type="Proteomes" id="UP001216440">
    <property type="component" value="Chromosome"/>
</dbReference>
<evidence type="ECO:0000313" key="2">
    <source>
        <dbReference type="Proteomes" id="UP001216440"/>
    </source>
</evidence>
<organism evidence="1 2">
    <name type="scientific">Streptomyces cathayae</name>
    <dbReference type="NCBI Taxonomy" id="3031124"/>
    <lineage>
        <taxon>Bacteria</taxon>
        <taxon>Bacillati</taxon>
        <taxon>Actinomycetota</taxon>
        <taxon>Actinomycetes</taxon>
        <taxon>Kitasatosporales</taxon>
        <taxon>Streptomycetaceae</taxon>
        <taxon>Streptomyces</taxon>
    </lineage>
</organism>
<gene>
    <name evidence="1" type="ORF">PYS65_33140</name>
</gene>
<name>A0ABY8KDS7_9ACTN</name>
<dbReference type="PANTHER" id="PTHR42305:SF1">
    <property type="entry name" value="MEMBRANE PROTEIN RV1733C-RELATED"/>
    <property type="match status" value="1"/>
</dbReference>
<accession>A0ABY8KDS7</accession>
<dbReference type="RefSeq" id="WP_279337659.1">
    <property type="nucleotide sequence ID" value="NZ_CP121682.1"/>
</dbReference>
<proteinExistence type="predicted"/>
<keyword evidence="2" id="KW-1185">Reference proteome</keyword>
<dbReference type="InterPro" id="IPR039708">
    <property type="entry name" value="MT1774/Rv1733c-like"/>
</dbReference>
<dbReference type="EMBL" id="CP121682">
    <property type="protein sequence ID" value="WGD44593.1"/>
    <property type="molecule type" value="Genomic_DNA"/>
</dbReference>
<evidence type="ECO:0000313" key="1">
    <source>
        <dbReference type="EMBL" id="WGD44593.1"/>
    </source>
</evidence>
<sequence length="201" mass="21386">MARTRGARPRTVWWWRWRKNPLRRRSDLIEAWLLLATLVLALLAGTFTGLAVAGAVDGSLAEHRAQARTAPATLVGDAARALPAPVAGDGGGSGRVWAKVRWTAPDGTVRTGRAEVDSGSKAGRVVTVWTDGEGRLVSEPPGGVDARFQIVVAGLTVAAASGGLVLLGGRLVQGQLQRGRAAAWEAEWRLVEPTWRKRMTG</sequence>
<protein>
    <recommendedName>
        <fullName evidence="3">Proline rich protein membrane protein</fullName>
    </recommendedName>
</protein>